<dbReference type="InterPro" id="IPR007021">
    <property type="entry name" value="DUF659"/>
</dbReference>
<protein>
    <recommendedName>
        <fullName evidence="1">DUF659 domain-containing protein</fullName>
    </recommendedName>
</protein>
<name>A0A225W3F4_9STRA</name>
<dbReference type="STRING" id="4795.A0A225W3F4"/>
<evidence type="ECO:0000259" key="1">
    <source>
        <dbReference type="Pfam" id="PF04937"/>
    </source>
</evidence>
<accession>A0A225W3F4</accession>
<evidence type="ECO:0000313" key="2">
    <source>
        <dbReference type="EMBL" id="OWZ12291.1"/>
    </source>
</evidence>
<dbReference type="OrthoDB" id="89797at2759"/>
<reference evidence="3" key="1">
    <citation type="submission" date="2017-03" db="EMBL/GenBank/DDBJ databases">
        <title>Phytopthora megakarya and P. palmivora, two closely related causual agents of cacao black pod achieved similar genome size and gene model numbers by different mechanisms.</title>
        <authorList>
            <person name="Ali S."/>
            <person name="Shao J."/>
            <person name="Larry D.J."/>
            <person name="Kronmiller B."/>
            <person name="Shen D."/>
            <person name="Strem M.D."/>
            <person name="Melnick R.L."/>
            <person name="Guiltinan M.J."/>
            <person name="Tyler B.M."/>
            <person name="Meinhardt L.W."/>
            <person name="Bailey B.A."/>
        </authorList>
    </citation>
    <scope>NUCLEOTIDE SEQUENCE [LARGE SCALE GENOMIC DNA]</scope>
    <source>
        <strain evidence="3">zdho120</strain>
    </source>
</reference>
<proteinExistence type="predicted"/>
<dbReference type="Pfam" id="PF04937">
    <property type="entry name" value="DUF659"/>
    <property type="match status" value="1"/>
</dbReference>
<sequence>MRLDVIKMVDEQADTNGSSIINFLVVAPGMPSVFWSSLSTRSKQHTADYLAGEIEKVVEDIERSTSAQVVSIITDNAKTMRSATGQVHSRRPNIVNGGCSAHVLNLLMQDVCKFPAIRKIRLRAVAEAIFVKDHLALLDEFKFLQQVVRDLGSEARNLVLPMPTRWYSVFTCLRTVLNNQDILEKLFLSPDYE</sequence>
<dbReference type="EMBL" id="NBNE01001890">
    <property type="protein sequence ID" value="OWZ12291.1"/>
    <property type="molecule type" value="Genomic_DNA"/>
</dbReference>
<evidence type="ECO:0000313" key="3">
    <source>
        <dbReference type="Proteomes" id="UP000198211"/>
    </source>
</evidence>
<organism evidence="2 3">
    <name type="scientific">Phytophthora megakarya</name>
    <dbReference type="NCBI Taxonomy" id="4795"/>
    <lineage>
        <taxon>Eukaryota</taxon>
        <taxon>Sar</taxon>
        <taxon>Stramenopiles</taxon>
        <taxon>Oomycota</taxon>
        <taxon>Peronosporomycetes</taxon>
        <taxon>Peronosporales</taxon>
        <taxon>Peronosporaceae</taxon>
        <taxon>Phytophthora</taxon>
    </lineage>
</organism>
<feature type="domain" description="DUF659" evidence="1">
    <location>
        <begin position="8"/>
        <end position="120"/>
    </location>
</feature>
<keyword evidence="3" id="KW-1185">Reference proteome</keyword>
<gene>
    <name evidence="2" type="ORF">PHMEG_00014580</name>
</gene>
<comment type="caution">
    <text evidence="2">The sequence shown here is derived from an EMBL/GenBank/DDBJ whole genome shotgun (WGS) entry which is preliminary data.</text>
</comment>
<dbReference type="SUPFAM" id="SSF53098">
    <property type="entry name" value="Ribonuclease H-like"/>
    <property type="match status" value="1"/>
</dbReference>
<dbReference type="Proteomes" id="UP000198211">
    <property type="component" value="Unassembled WGS sequence"/>
</dbReference>
<dbReference type="AlphaFoldDB" id="A0A225W3F4"/>
<dbReference type="InterPro" id="IPR012337">
    <property type="entry name" value="RNaseH-like_sf"/>
</dbReference>